<dbReference type="Pfam" id="PF05023">
    <property type="entry name" value="Phytochelatin"/>
    <property type="match status" value="1"/>
</dbReference>
<dbReference type="Proteomes" id="UP000746747">
    <property type="component" value="Unassembled WGS sequence"/>
</dbReference>
<evidence type="ECO:0000259" key="5">
    <source>
        <dbReference type="PROSITE" id="PS51443"/>
    </source>
</evidence>
<evidence type="ECO:0000256" key="1">
    <source>
        <dbReference type="ARBA" id="ARBA00012468"/>
    </source>
</evidence>
<protein>
    <recommendedName>
        <fullName evidence="1">glutathione gamma-glutamylcysteinyltransferase</fullName>
        <ecNumber evidence="1">2.3.2.15</ecNumber>
    </recommendedName>
</protein>
<reference evidence="6" key="1">
    <citation type="submission" date="2021-09" db="EMBL/GenBank/DDBJ databases">
        <authorList>
            <consortium name="Pathogen Informatics"/>
        </authorList>
    </citation>
    <scope>NUCLEOTIDE SEQUENCE</scope>
</reference>
<comment type="caution">
    <text evidence="6">The sequence shown here is derived from an EMBL/GenBank/DDBJ whole genome shotgun (WGS) entry which is preliminary data.</text>
</comment>
<dbReference type="GO" id="GO:0046938">
    <property type="term" value="P:phytochelatin biosynthetic process"/>
    <property type="evidence" value="ECO:0007669"/>
    <property type="project" value="InterPro"/>
</dbReference>
<keyword evidence="3" id="KW-0808">Transferase</keyword>
<evidence type="ECO:0000256" key="2">
    <source>
        <dbReference type="ARBA" id="ARBA00022539"/>
    </source>
</evidence>
<dbReference type="EMBL" id="CAKAEH010001462">
    <property type="protein sequence ID" value="CAG9536542.1"/>
    <property type="molecule type" value="Genomic_DNA"/>
</dbReference>
<dbReference type="FunFam" id="3.90.70.30:FF:000001">
    <property type="entry name" value="Glutathione gamma-glutamylcysteinyltransferase 1"/>
    <property type="match status" value="1"/>
</dbReference>
<dbReference type="GO" id="GO:0016756">
    <property type="term" value="F:glutathione gamma-glutamylcysteinyltransferase activity"/>
    <property type="evidence" value="ECO:0007669"/>
    <property type="project" value="UniProtKB-EC"/>
</dbReference>
<dbReference type="InterPro" id="IPR007719">
    <property type="entry name" value="PCS_N"/>
</dbReference>
<dbReference type="GO" id="GO:0046872">
    <property type="term" value="F:metal ion binding"/>
    <property type="evidence" value="ECO:0007669"/>
    <property type="project" value="UniProtKB-KW"/>
</dbReference>
<name>A0A8J2Q811_9BILA</name>
<feature type="domain" description="Peptidase C83" evidence="5">
    <location>
        <begin position="7"/>
        <end position="228"/>
    </location>
</feature>
<keyword evidence="4" id="KW-0479">Metal-binding</keyword>
<organism evidence="6 7">
    <name type="scientific">Cercopithifilaria johnstoni</name>
    <dbReference type="NCBI Taxonomy" id="2874296"/>
    <lineage>
        <taxon>Eukaryota</taxon>
        <taxon>Metazoa</taxon>
        <taxon>Ecdysozoa</taxon>
        <taxon>Nematoda</taxon>
        <taxon>Chromadorea</taxon>
        <taxon>Rhabditida</taxon>
        <taxon>Spirurina</taxon>
        <taxon>Spiruromorpha</taxon>
        <taxon>Filarioidea</taxon>
        <taxon>Onchocercidae</taxon>
        <taxon>Cercopithifilaria</taxon>
    </lineage>
</organism>
<keyword evidence="7" id="KW-1185">Reference proteome</keyword>
<dbReference type="OrthoDB" id="448954at2759"/>
<evidence type="ECO:0000256" key="3">
    <source>
        <dbReference type="ARBA" id="ARBA00022679"/>
    </source>
</evidence>
<proteinExistence type="predicted"/>
<dbReference type="PROSITE" id="PS51443">
    <property type="entry name" value="PCS"/>
    <property type="match status" value="1"/>
</dbReference>
<dbReference type="PANTHER" id="PTHR33447">
    <property type="entry name" value="GLUTATHIONE GAMMA-GLUTAMYLCYSTEINYLTRANSFERASE"/>
    <property type="match status" value="1"/>
</dbReference>
<dbReference type="EC" id="2.3.2.15" evidence="1"/>
<dbReference type="AlphaFoldDB" id="A0A8J2Q811"/>
<dbReference type="SUPFAM" id="SSF54001">
    <property type="entry name" value="Cysteine proteinases"/>
    <property type="match status" value="1"/>
</dbReference>
<dbReference type="PANTHER" id="PTHR33447:SF2">
    <property type="entry name" value="GLUTATHIONE GAMMA-GLUTAMYLCYSTEINYLTRANSFERASE"/>
    <property type="match status" value="1"/>
</dbReference>
<gene>
    <name evidence="6" type="ORF">CJOHNSTONI_LOCUS6450</name>
</gene>
<keyword evidence="2" id="KW-0104">Cadmium</keyword>
<accession>A0A8J2Q811</accession>
<dbReference type="Gene3D" id="3.90.70.30">
    <property type="entry name" value="Phytochelatin synthase, N-terminal domain"/>
    <property type="match status" value="1"/>
</dbReference>
<evidence type="ECO:0000313" key="7">
    <source>
        <dbReference type="Proteomes" id="UP000746747"/>
    </source>
</evidence>
<dbReference type="InterPro" id="IPR040409">
    <property type="entry name" value="PCS-like"/>
</dbReference>
<dbReference type="InterPro" id="IPR038156">
    <property type="entry name" value="PCS_N_sf"/>
</dbReference>
<dbReference type="GO" id="GO:0098849">
    <property type="term" value="P:cellular detoxification of cadmium ion"/>
    <property type="evidence" value="ECO:0007669"/>
    <property type="project" value="TreeGrafter"/>
</dbReference>
<evidence type="ECO:0000313" key="6">
    <source>
        <dbReference type="EMBL" id="CAG9536542.1"/>
    </source>
</evidence>
<evidence type="ECO:0000256" key="4">
    <source>
        <dbReference type="ARBA" id="ARBA00022723"/>
    </source>
</evidence>
<dbReference type="InterPro" id="IPR038765">
    <property type="entry name" value="Papain-like_cys_pep_sf"/>
</dbReference>
<dbReference type="GO" id="GO:0010273">
    <property type="term" value="P:detoxification of copper ion"/>
    <property type="evidence" value="ECO:0007669"/>
    <property type="project" value="TreeGrafter"/>
</dbReference>
<sequence length="398" mass="46017">MHHNRAMKPQNFYRRKLPPSCINFVSPEGKRLFVESLIKGHANIYFRLASHFLTQNEPSYCGLSTLVMILNALEVDPGRVWKSPWRFYHESMLDCCVPLDVIKKTGITLSQFACLAECNKLCTELKYAESKSEFLSIFREDVKRCMAVDDTILVVSYNRQVLGQTGTGHFSPLGAYHEESDQILILDVARFKYPPHWVPLTILRDAMLSIDATTGKPRGYITLKFRSQIQPLILLRLQGDISAYKTLFAPRLKKWEQFLSEEVLNNEDLEFETACAVFRAIFMGYIVFCDFSEIFHSEREDKCDNIYSDMQLMKEKNSCEHICRKILSLDIASYITSTALCVLLLAWPLQETSERMRVLKTRLENDLNKLDEKSLAKVMTIQQQIQRISIACKNDMME</sequence>